<protein>
    <submittedName>
        <fullName evidence="1">Uncharacterized protein</fullName>
    </submittedName>
</protein>
<reference evidence="2" key="2">
    <citation type="submission" date="2008-08" db="EMBL/GenBank/DDBJ databases">
        <authorList>
            <consortium name="Diatom Consortium"/>
            <person name="Grigoriev I."/>
            <person name="Grimwood J."/>
            <person name="Kuo A."/>
            <person name="Otillar R.P."/>
            <person name="Salamov A."/>
            <person name="Detter J.C."/>
            <person name="Lindquist E."/>
            <person name="Shapiro H."/>
            <person name="Lucas S."/>
            <person name="Glavina del Rio T."/>
            <person name="Pitluck S."/>
            <person name="Rokhsar D."/>
            <person name="Bowler C."/>
        </authorList>
    </citation>
    <scope>GENOME REANNOTATION</scope>
    <source>
        <strain evidence="2">CCAP 1055/1</strain>
    </source>
</reference>
<dbReference type="EMBL" id="CM000612">
    <property type="protein sequence ID" value="EEC48100.1"/>
    <property type="molecule type" value="Genomic_DNA"/>
</dbReference>
<dbReference type="HOGENOM" id="CLU_1047534_0_0_1"/>
<dbReference type="Proteomes" id="UP000000759">
    <property type="component" value="Chromosome 9"/>
</dbReference>
<name>B7G0K0_PHATC</name>
<keyword evidence="2" id="KW-1185">Reference proteome</keyword>
<dbReference type="InParanoid" id="B7G0K0"/>
<dbReference type="GeneID" id="7201300"/>
<sequence length="266" mass="29791">MNTRPSIEINNKAVSCIQNGQSKEALELLRIVLADLKDQFAASDNNLFPVSSSRCTVPVIDDFSSTPCVRPYTHVDSTFELSRTASYNSYEHGPDAMMEAVQARSSIRPVPVLDDILLQQSIAKEECALCIYDQALLVSLEEQDGEVITSVILYNMAFVNHNRGIHRGRTSFLCKALRLYKMSLDILLKSDCRSHSIDILLLALFNNAAQIYSQLFDLEEMRQCLDCMREVLASDPQESSESDQLGVFFLNTIFYPGEEFTLAPAA</sequence>
<dbReference type="KEGG" id="pti:PHATRDRAFT_36162"/>
<evidence type="ECO:0000313" key="2">
    <source>
        <dbReference type="Proteomes" id="UP000000759"/>
    </source>
</evidence>
<reference evidence="1 2" key="1">
    <citation type="journal article" date="2008" name="Nature">
        <title>The Phaeodactylum genome reveals the evolutionary history of diatom genomes.</title>
        <authorList>
            <person name="Bowler C."/>
            <person name="Allen A.E."/>
            <person name="Badger J.H."/>
            <person name="Grimwood J."/>
            <person name="Jabbari K."/>
            <person name="Kuo A."/>
            <person name="Maheswari U."/>
            <person name="Martens C."/>
            <person name="Maumus F."/>
            <person name="Otillar R.P."/>
            <person name="Rayko E."/>
            <person name="Salamov A."/>
            <person name="Vandepoele K."/>
            <person name="Beszteri B."/>
            <person name="Gruber A."/>
            <person name="Heijde M."/>
            <person name="Katinka M."/>
            <person name="Mock T."/>
            <person name="Valentin K."/>
            <person name="Verret F."/>
            <person name="Berges J.A."/>
            <person name="Brownlee C."/>
            <person name="Cadoret J.P."/>
            <person name="Chiovitti A."/>
            <person name="Choi C.J."/>
            <person name="Coesel S."/>
            <person name="De Martino A."/>
            <person name="Detter J.C."/>
            <person name="Durkin C."/>
            <person name="Falciatore A."/>
            <person name="Fournet J."/>
            <person name="Haruta M."/>
            <person name="Huysman M.J."/>
            <person name="Jenkins B.D."/>
            <person name="Jiroutova K."/>
            <person name="Jorgensen R.E."/>
            <person name="Joubert Y."/>
            <person name="Kaplan A."/>
            <person name="Kroger N."/>
            <person name="Kroth P.G."/>
            <person name="La Roche J."/>
            <person name="Lindquist E."/>
            <person name="Lommer M."/>
            <person name="Martin-Jezequel V."/>
            <person name="Lopez P.J."/>
            <person name="Lucas S."/>
            <person name="Mangogna M."/>
            <person name="McGinnis K."/>
            <person name="Medlin L.K."/>
            <person name="Montsant A."/>
            <person name="Oudot-Le Secq M.P."/>
            <person name="Napoli C."/>
            <person name="Obornik M."/>
            <person name="Parker M.S."/>
            <person name="Petit J.L."/>
            <person name="Porcel B.M."/>
            <person name="Poulsen N."/>
            <person name="Robison M."/>
            <person name="Rychlewski L."/>
            <person name="Rynearson T.A."/>
            <person name="Schmutz J."/>
            <person name="Shapiro H."/>
            <person name="Siaut M."/>
            <person name="Stanley M."/>
            <person name="Sussman M.R."/>
            <person name="Taylor A.R."/>
            <person name="Vardi A."/>
            <person name="von Dassow P."/>
            <person name="Vyverman W."/>
            <person name="Willis A."/>
            <person name="Wyrwicz L.S."/>
            <person name="Rokhsar D.S."/>
            <person name="Weissenbach J."/>
            <person name="Armbrust E.V."/>
            <person name="Green B.R."/>
            <person name="Van de Peer Y."/>
            <person name="Grigoriev I.V."/>
        </authorList>
    </citation>
    <scope>NUCLEOTIDE SEQUENCE [LARGE SCALE GENOMIC DNA]</scope>
    <source>
        <strain evidence="1 2">CCAP 1055/1</strain>
    </source>
</reference>
<dbReference type="OrthoDB" id="55810at2759"/>
<accession>B7G0K0</accession>
<dbReference type="AlphaFoldDB" id="B7G0K0"/>
<dbReference type="PaxDb" id="2850-Phatr36162"/>
<dbReference type="RefSeq" id="XP_002180692.1">
    <property type="nucleotide sequence ID" value="XM_002180656.1"/>
</dbReference>
<gene>
    <name evidence="1" type="ORF">PHATRDRAFT_36162</name>
</gene>
<proteinExistence type="predicted"/>
<organism evidence="1 2">
    <name type="scientific">Phaeodactylum tricornutum (strain CCAP 1055/1)</name>
    <dbReference type="NCBI Taxonomy" id="556484"/>
    <lineage>
        <taxon>Eukaryota</taxon>
        <taxon>Sar</taxon>
        <taxon>Stramenopiles</taxon>
        <taxon>Ochrophyta</taxon>
        <taxon>Bacillariophyta</taxon>
        <taxon>Bacillariophyceae</taxon>
        <taxon>Bacillariophycidae</taxon>
        <taxon>Naviculales</taxon>
        <taxon>Phaeodactylaceae</taxon>
        <taxon>Phaeodactylum</taxon>
    </lineage>
</organism>
<evidence type="ECO:0000313" key="1">
    <source>
        <dbReference type="EMBL" id="EEC48100.1"/>
    </source>
</evidence>